<feature type="domain" description="DJ-1/PfpI" evidence="3">
    <location>
        <begin position="9"/>
        <end position="178"/>
    </location>
</feature>
<dbReference type="InterPro" id="IPR029062">
    <property type="entry name" value="Class_I_gatase-like"/>
</dbReference>
<dbReference type="InterPro" id="IPR052158">
    <property type="entry name" value="INH-QAR"/>
</dbReference>
<evidence type="ECO:0000259" key="3">
    <source>
        <dbReference type="Pfam" id="PF01965"/>
    </source>
</evidence>
<feature type="compositionally biased region" description="Pro residues" evidence="1">
    <location>
        <begin position="207"/>
        <end position="219"/>
    </location>
</feature>
<feature type="region of interest" description="Disordered" evidence="1">
    <location>
        <begin position="434"/>
        <end position="457"/>
    </location>
</feature>
<evidence type="ECO:0000256" key="1">
    <source>
        <dbReference type="SAM" id="MobiDB-lite"/>
    </source>
</evidence>
<name>A0A8K1CAP6_PYTOL</name>
<gene>
    <name evidence="4" type="ORF">Poli38472_004928</name>
</gene>
<evidence type="ECO:0000313" key="5">
    <source>
        <dbReference type="Proteomes" id="UP000794436"/>
    </source>
</evidence>
<dbReference type="PANTHER" id="PTHR43130">
    <property type="entry name" value="ARAC-FAMILY TRANSCRIPTIONAL REGULATOR"/>
    <property type="match status" value="1"/>
</dbReference>
<dbReference type="CDD" id="cd03139">
    <property type="entry name" value="GATase1_PfpI_2"/>
    <property type="match status" value="2"/>
</dbReference>
<feature type="chain" id="PRO_5035473863" description="DJ-1/PfpI domain-containing protein" evidence="2">
    <location>
        <begin position="20"/>
        <end position="457"/>
    </location>
</feature>
<dbReference type="Gene3D" id="3.40.50.880">
    <property type="match status" value="2"/>
</dbReference>
<feature type="region of interest" description="Disordered" evidence="1">
    <location>
        <begin position="204"/>
        <end position="229"/>
    </location>
</feature>
<dbReference type="InterPro" id="IPR002818">
    <property type="entry name" value="DJ-1/PfpI"/>
</dbReference>
<sequence length="457" mass="48834">MVLNRALTIGILLFQNVTTLDFIGPGTYLEMLEPIAGQKVEFYTIADKAGGPIQPINLPPIEASLSIDEAPFDWDVFLIPGGPGATPMASNEKVLEYVRQAADQSTDVLTVCTGARITSAAGLLDGKNATTNKNRFAEISGLYPKVNWIQQARWVVDGKWWTSSGVTAGIDMGHAYVAEKFGAEIATKVARMIEYVPGLDANNDPFAPKPTTNPAPSTPAPSRTAAPTLPNPTLRVGTILFENVTSFDFMGPDTYLEMVRPTLGQQIEFYTIAEKAGGPIQPLDFIPLHATLSIDEAPTDWDILVIPGGTGTIPAVKNDKFMAYVKKAAENSKEVLAVCTGGRILGATGLLDGKKATTNKIRFNEISTAYPDVEWVEQARWVVDGKWWTSSGVSAGLDMGHAYIAAKFGEASAMKVAAAIEYVANKDPLNDPFAPSITPLPSDVSAPEATPASTLTS</sequence>
<proteinExistence type="predicted"/>
<evidence type="ECO:0000256" key="2">
    <source>
        <dbReference type="SAM" id="SignalP"/>
    </source>
</evidence>
<evidence type="ECO:0000313" key="4">
    <source>
        <dbReference type="EMBL" id="TMW59859.1"/>
    </source>
</evidence>
<dbReference type="AlphaFoldDB" id="A0A8K1CAP6"/>
<feature type="signal peptide" evidence="2">
    <location>
        <begin position="1"/>
        <end position="19"/>
    </location>
</feature>
<reference evidence="4" key="1">
    <citation type="submission" date="2019-03" db="EMBL/GenBank/DDBJ databases">
        <title>Long read genome sequence of the mycoparasitic Pythium oligandrum ATCC 38472 isolated from sugarbeet rhizosphere.</title>
        <authorList>
            <person name="Gaulin E."/>
        </authorList>
    </citation>
    <scope>NUCLEOTIDE SEQUENCE</scope>
    <source>
        <strain evidence="4">ATCC 38472_TT</strain>
    </source>
</reference>
<keyword evidence="5" id="KW-1185">Reference proteome</keyword>
<dbReference type="EMBL" id="SPLM01000109">
    <property type="protein sequence ID" value="TMW59859.1"/>
    <property type="molecule type" value="Genomic_DNA"/>
</dbReference>
<organism evidence="4 5">
    <name type="scientific">Pythium oligandrum</name>
    <name type="common">Mycoparasitic fungus</name>
    <dbReference type="NCBI Taxonomy" id="41045"/>
    <lineage>
        <taxon>Eukaryota</taxon>
        <taxon>Sar</taxon>
        <taxon>Stramenopiles</taxon>
        <taxon>Oomycota</taxon>
        <taxon>Peronosporomycetes</taxon>
        <taxon>Pythiales</taxon>
        <taxon>Pythiaceae</taxon>
        <taxon>Pythium</taxon>
    </lineage>
</organism>
<dbReference type="OrthoDB" id="543156at2759"/>
<keyword evidence="2" id="KW-0732">Signal</keyword>
<dbReference type="PANTHER" id="PTHR43130:SF15">
    <property type="entry name" value="THIJ_PFPI FAMILY PROTEIN (AFU_ORTHOLOGUE AFUA_5G14240)"/>
    <property type="match status" value="1"/>
</dbReference>
<dbReference type="Proteomes" id="UP000794436">
    <property type="component" value="Unassembled WGS sequence"/>
</dbReference>
<dbReference type="SUPFAM" id="SSF52317">
    <property type="entry name" value="Class I glutamine amidotransferase-like"/>
    <property type="match status" value="2"/>
</dbReference>
<feature type="domain" description="DJ-1/PfpI" evidence="3">
    <location>
        <begin position="238"/>
        <end position="404"/>
    </location>
</feature>
<accession>A0A8K1CAP6</accession>
<comment type="caution">
    <text evidence="4">The sequence shown here is derived from an EMBL/GenBank/DDBJ whole genome shotgun (WGS) entry which is preliminary data.</text>
</comment>
<dbReference type="Pfam" id="PF01965">
    <property type="entry name" value="DJ-1_PfpI"/>
    <property type="match status" value="2"/>
</dbReference>
<protein>
    <recommendedName>
        <fullName evidence="3">DJ-1/PfpI domain-containing protein</fullName>
    </recommendedName>
</protein>